<evidence type="ECO:0000259" key="3">
    <source>
        <dbReference type="PROSITE" id="PS51635"/>
    </source>
</evidence>
<evidence type="ECO:0000313" key="5">
    <source>
        <dbReference type="Proteomes" id="UP000657006"/>
    </source>
</evidence>
<keyword evidence="1 2" id="KW-0443">Lipid metabolism</keyword>
<gene>
    <name evidence="4" type="ORF">H8730_12675</name>
</gene>
<sequence length="350" mass="38951">MAIKANAVFEGGGIRGIGHAGAAGVFEEEGYRFESVAGSSAGAIIASLIAVGYTCAELKTIMENTDYLKFRQESFLDHLGVFGKLIEILFDYGIYSADYFENWLHALLQRKGKTTFGDIWRSPQLGDDGCRLHVTASDLTDKKLLVFPEDLRAFCDDPNSFSIAKAVRMSMSIPLFYEPVKLKDKHGKVHYIVDGGLLSNYPMWILDDGKSNPERPVFGFKFVDDPGGKEHKDAGKMNVFSYLTSIVSTAVDSLDQRYISTSRGDYQRTVAIPATIETEGGKKLLSATDFDVTREESAALYQNGREAAQRFLAGWDFQRWKAVYRNPAAAMARVRGQRREPLDFTQRGIS</sequence>
<dbReference type="CDD" id="cd07207">
    <property type="entry name" value="Pat_ExoU_VipD_like"/>
    <property type="match status" value="1"/>
</dbReference>
<keyword evidence="2" id="KW-0442">Lipid degradation</keyword>
<feature type="domain" description="PNPLA" evidence="3">
    <location>
        <begin position="7"/>
        <end position="207"/>
    </location>
</feature>
<dbReference type="RefSeq" id="WP_177715503.1">
    <property type="nucleotide sequence ID" value="NZ_JACRSQ010000021.1"/>
</dbReference>
<feature type="active site" description="Nucleophile" evidence="2">
    <location>
        <position position="40"/>
    </location>
</feature>
<accession>A0A926DUY0</accession>
<organism evidence="4 5">
    <name type="scientific">Bianquea renquensis</name>
    <dbReference type="NCBI Taxonomy" id="2763661"/>
    <lineage>
        <taxon>Bacteria</taxon>
        <taxon>Bacillati</taxon>
        <taxon>Bacillota</taxon>
        <taxon>Clostridia</taxon>
        <taxon>Eubacteriales</taxon>
        <taxon>Bianqueaceae</taxon>
        <taxon>Bianquea</taxon>
    </lineage>
</organism>
<feature type="short sequence motif" description="GXGXXG" evidence="2">
    <location>
        <begin position="11"/>
        <end position="16"/>
    </location>
</feature>
<dbReference type="Pfam" id="PF01734">
    <property type="entry name" value="Patatin"/>
    <property type="match status" value="1"/>
</dbReference>
<dbReference type="PANTHER" id="PTHR46394">
    <property type="entry name" value="ANNEXIN"/>
    <property type="match status" value="1"/>
</dbReference>
<dbReference type="EMBL" id="JACRSQ010000021">
    <property type="protein sequence ID" value="MBC8544393.1"/>
    <property type="molecule type" value="Genomic_DNA"/>
</dbReference>
<dbReference type="Gene3D" id="3.40.1090.10">
    <property type="entry name" value="Cytosolic phospholipase A2 catalytic domain"/>
    <property type="match status" value="2"/>
</dbReference>
<reference evidence="4" key="1">
    <citation type="submission" date="2020-08" db="EMBL/GenBank/DDBJ databases">
        <title>Genome public.</title>
        <authorList>
            <person name="Liu C."/>
            <person name="Sun Q."/>
        </authorList>
    </citation>
    <scope>NUCLEOTIDE SEQUENCE</scope>
    <source>
        <strain evidence="4">NSJ-32</strain>
    </source>
</reference>
<dbReference type="InterPro" id="IPR052580">
    <property type="entry name" value="Lipid_Hydrolase"/>
</dbReference>
<dbReference type="SUPFAM" id="SSF52151">
    <property type="entry name" value="FabD/lysophospholipase-like"/>
    <property type="match status" value="1"/>
</dbReference>
<feature type="short sequence motif" description="DGA/G" evidence="2">
    <location>
        <begin position="194"/>
        <end position="196"/>
    </location>
</feature>
<feature type="short sequence motif" description="GXSXG" evidence="2">
    <location>
        <begin position="38"/>
        <end position="42"/>
    </location>
</feature>
<evidence type="ECO:0000313" key="4">
    <source>
        <dbReference type="EMBL" id="MBC8544393.1"/>
    </source>
</evidence>
<evidence type="ECO:0000256" key="2">
    <source>
        <dbReference type="PROSITE-ProRule" id="PRU01161"/>
    </source>
</evidence>
<comment type="caution">
    <text evidence="4">The sequence shown here is derived from an EMBL/GenBank/DDBJ whole genome shotgun (WGS) entry which is preliminary data.</text>
</comment>
<keyword evidence="5" id="KW-1185">Reference proteome</keyword>
<dbReference type="AlphaFoldDB" id="A0A926DUY0"/>
<dbReference type="InterPro" id="IPR002641">
    <property type="entry name" value="PNPLA_dom"/>
</dbReference>
<name>A0A926DUY0_9FIRM</name>
<dbReference type="Proteomes" id="UP000657006">
    <property type="component" value="Unassembled WGS sequence"/>
</dbReference>
<proteinExistence type="predicted"/>
<keyword evidence="2" id="KW-0378">Hydrolase</keyword>
<dbReference type="GO" id="GO:0016042">
    <property type="term" value="P:lipid catabolic process"/>
    <property type="evidence" value="ECO:0007669"/>
    <property type="project" value="UniProtKB-UniRule"/>
</dbReference>
<dbReference type="PANTHER" id="PTHR46394:SF1">
    <property type="entry name" value="PNPLA DOMAIN-CONTAINING PROTEIN"/>
    <property type="match status" value="1"/>
</dbReference>
<dbReference type="PROSITE" id="PS51635">
    <property type="entry name" value="PNPLA"/>
    <property type="match status" value="1"/>
</dbReference>
<feature type="active site" description="Proton acceptor" evidence="2">
    <location>
        <position position="194"/>
    </location>
</feature>
<dbReference type="GO" id="GO:0016787">
    <property type="term" value="F:hydrolase activity"/>
    <property type="evidence" value="ECO:0007669"/>
    <property type="project" value="UniProtKB-UniRule"/>
</dbReference>
<dbReference type="InterPro" id="IPR016035">
    <property type="entry name" value="Acyl_Trfase/lysoPLipase"/>
</dbReference>
<protein>
    <submittedName>
        <fullName evidence="4">Patatin-like phospholipase family protein</fullName>
    </submittedName>
</protein>
<evidence type="ECO:0000256" key="1">
    <source>
        <dbReference type="ARBA" id="ARBA00023098"/>
    </source>
</evidence>